<dbReference type="Pfam" id="PF03703">
    <property type="entry name" value="bPH_2"/>
    <property type="match status" value="1"/>
</dbReference>
<proteinExistence type="predicted"/>
<protein>
    <recommendedName>
        <fullName evidence="2">YdbS-like PH domain-containing protein</fullName>
    </recommendedName>
</protein>
<gene>
    <name evidence="3" type="ORF">CUC15_01100</name>
</gene>
<accession>A0A345PCE3</accession>
<evidence type="ECO:0000313" key="4">
    <source>
        <dbReference type="Proteomes" id="UP000253908"/>
    </source>
</evidence>
<dbReference type="PANTHER" id="PTHR34473">
    <property type="entry name" value="UPF0699 TRANSMEMBRANE PROTEIN YDBS"/>
    <property type="match status" value="1"/>
</dbReference>
<feature type="transmembrane region" description="Helical" evidence="1">
    <location>
        <begin position="61"/>
        <end position="82"/>
    </location>
</feature>
<organism evidence="3 4">
    <name type="scientific">Oceanobacillus zhaokaii</name>
    <dbReference type="NCBI Taxonomy" id="2052660"/>
    <lineage>
        <taxon>Bacteria</taxon>
        <taxon>Bacillati</taxon>
        <taxon>Bacillota</taxon>
        <taxon>Bacilli</taxon>
        <taxon>Bacillales</taxon>
        <taxon>Bacillaceae</taxon>
        <taxon>Oceanobacillus</taxon>
    </lineage>
</organism>
<sequence>MKFQNEILHEEYHAMMGTNEWQKINSKAIYVWKTTGMIVSSVFFLITLLLFLFSYLYDWPLLIPIGMAAIMLFLAVLLIFILPKIRLKIWRFMILEDEVCLQYGILVITQMLIPMARVQNVSTKQGPLLRRYQLATVSISTAAGVHDIPALSLEQAKELRDKIIKLAGVQDDV</sequence>
<keyword evidence="1" id="KW-1133">Transmembrane helix</keyword>
<evidence type="ECO:0000313" key="3">
    <source>
        <dbReference type="EMBL" id="AXI07673.1"/>
    </source>
</evidence>
<evidence type="ECO:0000259" key="2">
    <source>
        <dbReference type="Pfam" id="PF03703"/>
    </source>
</evidence>
<keyword evidence="1" id="KW-0812">Transmembrane</keyword>
<evidence type="ECO:0000256" key="1">
    <source>
        <dbReference type="SAM" id="Phobius"/>
    </source>
</evidence>
<dbReference type="OrthoDB" id="1750577at2"/>
<dbReference type="PANTHER" id="PTHR34473:SF2">
    <property type="entry name" value="UPF0699 TRANSMEMBRANE PROTEIN YDBT"/>
    <property type="match status" value="1"/>
</dbReference>
<dbReference type="Proteomes" id="UP000253908">
    <property type="component" value="Chromosome"/>
</dbReference>
<dbReference type="KEGG" id="ocn:CUC15_01100"/>
<feature type="transmembrane region" description="Helical" evidence="1">
    <location>
        <begin position="30"/>
        <end position="55"/>
    </location>
</feature>
<name>A0A345PCE3_9BACI</name>
<dbReference type="InterPro" id="IPR005182">
    <property type="entry name" value="YdbS-like_PH"/>
</dbReference>
<dbReference type="RefSeq" id="WP_114914967.1">
    <property type="nucleotide sequence ID" value="NZ_CP024848.1"/>
</dbReference>
<keyword evidence="1" id="KW-0472">Membrane</keyword>
<reference evidence="4" key="1">
    <citation type="submission" date="2017-11" db="EMBL/GenBank/DDBJ databases">
        <authorList>
            <person name="Zhu W."/>
        </authorList>
    </citation>
    <scope>NUCLEOTIDE SEQUENCE [LARGE SCALE GENOMIC DNA]</scope>
    <source>
        <strain evidence="4">160</strain>
    </source>
</reference>
<dbReference type="AlphaFoldDB" id="A0A345PCE3"/>
<dbReference type="EMBL" id="CP024848">
    <property type="protein sequence ID" value="AXI07673.1"/>
    <property type="molecule type" value="Genomic_DNA"/>
</dbReference>
<keyword evidence="4" id="KW-1185">Reference proteome</keyword>
<feature type="domain" description="YdbS-like PH" evidence="2">
    <location>
        <begin position="90"/>
        <end position="163"/>
    </location>
</feature>